<gene>
    <name evidence="5" type="ORF">SAMN05660652_00085</name>
</gene>
<evidence type="ECO:0000256" key="3">
    <source>
        <dbReference type="PROSITE-ProRule" id="PRU00339"/>
    </source>
</evidence>
<evidence type="ECO:0000256" key="4">
    <source>
        <dbReference type="SAM" id="SignalP"/>
    </source>
</evidence>
<dbReference type="STRING" id="83767.SAMN05660652_00085"/>
<dbReference type="AlphaFoldDB" id="A0A1G7V497"/>
<dbReference type="SUPFAM" id="SSF48452">
    <property type="entry name" value="TPR-like"/>
    <property type="match status" value="2"/>
</dbReference>
<keyword evidence="4" id="KW-0732">Signal</keyword>
<dbReference type="GO" id="GO:0042802">
    <property type="term" value="F:identical protein binding"/>
    <property type="evidence" value="ECO:0007669"/>
    <property type="project" value="InterPro"/>
</dbReference>
<feature type="repeat" description="TPR" evidence="3">
    <location>
        <begin position="307"/>
        <end position="340"/>
    </location>
</feature>
<accession>A0A1G7V497</accession>
<protein>
    <submittedName>
        <fullName evidence="5">Flp pilus assembly protein TadD, contains TPR repeats</fullName>
    </submittedName>
</protein>
<organism evidence="5 6">
    <name type="scientific">Propionivibrio dicarboxylicus</name>
    <dbReference type="NCBI Taxonomy" id="83767"/>
    <lineage>
        <taxon>Bacteria</taxon>
        <taxon>Pseudomonadati</taxon>
        <taxon>Pseudomonadota</taxon>
        <taxon>Betaproteobacteria</taxon>
        <taxon>Rhodocyclales</taxon>
        <taxon>Rhodocyclaceae</taxon>
        <taxon>Propionivibrio</taxon>
    </lineage>
</organism>
<dbReference type="PANTHER" id="PTHR45586:SF1">
    <property type="entry name" value="LIPOPOLYSACCHARIDE ASSEMBLY PROTEIN B"/>
    <property type="match status" value="1"/>
</dbReference>
<dbReference type="InterPro" id="IPR051012">
    <property type="entry name" value="CellSynth/LPSAsmb/PSIAsmb"/>
</dbReference>
<dbReference type="Proteomes" id="UP000198607">
    <property type="component" value="Unassembled WGS sequence"/>
</dbReference>
<reference evidence="5 6" key="1">
    <citation type="submission" date="2016-10" db="EMBL/GenBank/DDBJ databases">
        <authorList>
            <person name="de Groot N.N."/>
        </authorList>
    </citation>
    <scope>NUCLEOTIDE SEQUENCE [LARGE SCALE GENOMIC DNA]</scope>
    <source>
        <strain evidence="5 6">DSM 5885</strain>
    </source>
</reference>
<dbReference type="InterPro" id="IPR011990">
    <property type="entry name" value="TPR-like_helical_dom_sf"/>
</dbReference>
<dbReference type="PROSITE" id="PS50005">
    <property type="entry name" value="TPR"/>
    <property type="match status" value="2"/>
</dbReference>
<keyword evidence="1" id="KW-0677">Repeat</keyword>
<dbReference type="RefSeq" id="WP_091931706.1">
    <property type="nucleotide sequence ID" value="NZ_FNCY01000001.1"/>
</dbReference>
<evidence type="ECO:0000313" key="6">
    <source>
        <dbReference type="Proteomes" id="UP000198607"/>
    </source>
</evidence>
<proteinExistence type="predicted"/>
<dbReference type="InterPro" id="IPR011717">
    <property type="entry name" value="TPR-4"/>
</dbReference>
<dbReference type="OrthoDB" id="9766710at2"/>
<evidence type="ECO:0000313" key="5">
    <source>
        <dbReference type="EMBL" id="SDG54586.1"/>
    </source>
</evidence>
<feature type="signal peptide" evidence="4">
    <location>
        <begin position="1"/>
        <end position="34"/>
    </location>
</feature>
<name>A0A1G7V497_9RHOO</name>
<dbReference type="InterPro" id="IPR019734">
    <property type="entry name" value="TPR_rpt"/>
</dbReference>
<evidence type="ECO:0000256" key="1">
    <source>
        <dbReference type="ARBA" id="ARBA00022737"/>
    </source>
</evidence>
<keyword evidence="6" id="KW-1185">Reference proteome</keyword>
<dbReference type="PANTHER" id="PTHR45586">
    <property type="entry name" value="TPR REPEAT-CONTAINING PROTEIN PA4667"/>
    <property type="match status" value="1"/>
</dbReference>
<dbReference type="EMBL" id="FNCY01000001">
    <property type="protein sequence ID" value="SDG54586.1"/>
    <property type="molecule type" value="Genomic_DNA"/>
</dbReference>
<dbReference type="SMART" id="SM00028">
    <property type="entry name" value="TPR"/>
    <property type="match status" value="6"/>
</dbReference>
<evidence type="ECO:0000256" key="2">
    <source>
        <dbReference type="ARBA" id="ARBA00022803"/>
    </source>
</evidence>
<feature type="chain" id="PRO_5011432383" evidence="4">
    <location>
        <begin position="35"/>
        <end position="591"/>
    </location>
</feature>
<dbReference type="Pfam" id="PF07721">
    <property type="entry name" value="TPR_4"/>
    <property type="match status" value="1"/>
</dbReference>
<dbReference type="Pfam" id="PF13432">
    <property type="entry name" value="TPR_16"/>
    <property type="match status" value="2"/>
</dbReference>
<dbReference type="Pfam" id="PF14559">
    <property type="entry name" value="TPR_19"/>
    <property type="match status" value="1"/>
</dbReference>
<feature type="repeat" description="TPR" evidence="3">
    <location>
        <begin position="273"/>
        <end position="306"/>
    </location>
</feature>
<dbReference type="Gene3D" id="1.25.40.10">
    <property type="entry name" value="Tetratricopeptide repeat domain"/>
    <property type="match status" value="2"/>
</dbReference>
<keyword evidence="2 3" id="KW-0802">TPR repeat</keyword>
<sequence>MNAFRVAFRVNFRQTRLTVLAIALATGVSLAAAADDTTTHRKRPVRSERAVAATVVEPGATDASPSIGQVVFQVLLGEIALRRGEAPLAATAYADLALKTQDPKLLERTVEIAGFTRRFDLALQAAQRWVEVEPDSKQAPLMLASVMIMSNQTENLPALLIRMLEQDRAALGDNLLGLNRMLARLPDRVSAFHIIERVGRAFPDQAEAHYAISVAAAGAGQQERARAEARRALEDRPDWEIAALLHAQLLTRLSPVESIDFLQGFADRYPKARDVRMQLARLLVGQKRYDDARRQFNAVLDLSPDSADALFSLGILALQQNDLDEAEKQFKRFLASPATDKNYAYFFLGQIAEERGKSAEALGYYAQLTGGEHYVQARLRGARLLIDQGRFDEAQRLLASAKASSADERTQLAIAEAGLLRDAKQSQQAFDLLDALLAKQPDQPDLLYESALLAEKLGNIPLMETRLRRLIELRPDSAQAYNALGYSLADRNERLAEARELIERALKLSPEDYFILDSMGWVLFRQGDLAGALDYLQQAYARRDDPEIAAHIGEVLWAQGRPEDARKMWLEAQKKHPANEALSEVIKKFLP</sequence>